<sequence length="83" mass="9890">MKPIYFIIFSFLLTACVVNNDDYFAEPPTPYLINEHGFYMNKKGDLIRDSHGNAIKMTEENKHNFPKESANPYYEKWIKQKRK</sequence>
<evidence type="ECO:0000313" key="5">
    <source>
        <dbReference type="Proteomes" id="UP000254176"/>
    </source>
</evidence>
<proteinExistence type="predicted"/>
<evidence type="ECO:0000313" key="2">
    <source>
        <dbReference type="EMBL" id="CWP36519.1"/>
    </source>
</evidence>
<reference evidence="3 5" key="2">
    <citation type="submission" date="2018-06" db="EMBL/GenBank/DDBJ databases">
        <authorList>
            <consortium name="Pathogen Informatics"/>
            <person name="Doyle S."/>
        </authorList>
    </citation>
    <scope>NUCLEOTIDE SEQUENCE [LARGE SCALE GENOMIC DNA]</scope>
    <source>
        <strain evidence="3 5">NCTC8554</strain>
    </source>
</reference>
<name>A0A1V3SN13_NEIME</name>
<protein>
    <submittedName>
        <fullName evidence="2 3">Lipoprotein</fullName>
    </submittedName>
</protein>
<evidence type="ECO:0000313" key="3">
    <source>
        <dbReference type="EMBL" id="SUA29919.1"/>
    </source>
</evidence>
<accession>A0A1V3SN13</accession>
<keyword evidence="1" id="KW-0732">Signal</keyword>
<dbReference type="EMBL" id="UGRP01000002">
    <property type="protein sequence ID" value="SUA29919.1"/>
    <property type="molecule type" value="Genomic_DNA"/>
</dbReference>
<feature type="signal peptide" evidence="1">
    <location>
        <begin position="1"/>
        <end position="20"/>
    </location>
</feature>
<organism evidence="3 5">
    <name type="scientific">Neisseria meningitidis</name>
    <dbReference type="NCBI Taxonomy" id="487"/>
    <lineage>
        <taxon>Bacteria</taxon>
        <taxon>Pseudomonadati</taxon>
        <taxon>Pseudomonadota</taxon>
        <taxon>Betaproteobacteria</taxon>
        <taxon>Neisseriales</taxon>
        <taxon>Neisseriaceae</taxon>
        <taxon>Neisseria</taxon>
    </lineage>
</organism>
<gene>
    <name evidence="2" type="ORF">ERS514591_00199</name>
    <name evidence="3" type="ORF">NCTC8554_01952</name>
</gene>
<evidence type="ECO:0000256" key="1">
    <source>
        <dbReference type="SAM" id="SignalP"/>
    </source>
</evidence>
<reference evidence="2 4" key="1">
    <citation type="submission" date="2016-02" db="EMBL/GenBank/DDBJ databases">
        <authorList>
            <consortium name="Pathogen Informatics"/>
        </authorList>
    </citation>
    <scope>NUCLEOTIDE SEQUENCE [LARGE SCALE GENOMIC DNA]</scope>
    <source>
        <strain evidence="2 4">2842STDY5881269</strain>
    </source>
</reference>
<evidence type="ECO:0000313" key="4">
    <source>
        <dbReference type="Proteomes" id="UP000072443"/>
    </source>
</evidence>
<dbReference type="EMBL" id="FEVP01000001">
    <property type="protein sequence ID" value="CWP36519.1"/>
    <property type="molecule type" value="Genomic_DNA"/>
</dbReference>
<dbReference type="Proteomes" id="UP000254176">
    <property type="component" value="Unassembled WGS sequence"/>
</dbReference>
<dbReference type="Proteomes" id="UP000072443">
    <property type="component" value="Unassembled WGS sequence"/>
</dbReference>
<keyword evidence="3" id="KW-0449">Lipoprotein</keyword>
<dbReference type="PROSITE" id="PS51257">
    <property type="entry name" value="PROKAR_LIPOPROTEIN"/>
    <property type="match status" value="1"/>
</dbReference>
<feature type="chain" id="PRO_5014547551" evidence="1">
    <location>
        <begin position="21"/>
        <end position="83"/>
    </location>
</feature>
<dbReference type="RefSeq" id="WP_002233315.1">
    <property type="nucleotide sequence ID" value="NZ_CP012391.1"/>
</dbReference>
<dbReference type="AlphaFoldDB" id="A0A1V3SN13"/>